<dbReference type="GO" id="GO:0003735">
    <property type="term" value="F:structural constituent of ribosome"/>
    <property type="evidence" value="ECO:0007669"/>
    <property type="project" value="InterPro"/>
</dbReference>
<keyword evidence="4 7" id="KW-0689">Ribosomal protein</keyword>
<dbReference type="SUPFAM" id="SSF55174">
    <property type="entry name" value="Alpha-L RNA-binding motif"/>
    <property type="match status" value="1"/>
</dbReference>
<dbReference type="GO" id="GO:0006412">
    <property type="term" value="P:translation"/>
    <property type="evidence" value="ECO:0007669"/>
    <property type="project" value="UniProtKB-UniRule"/>
</dbReference>
<name>H2J777_MARPK</name>
<evidence type="ECO:0000259" key="9">
    <source>
        <dbReference type="SMART" id="SM01390"/>
    </source>
</evidence>
<evidence type="ECO:0000256" key="4">
    <source>
        <dbReference type="ARBA" id="ARBA00022980"/>
    </source>
</evidence>
<feature type="domain" description="RNA-binding S4" evidence="8">
    <location>
        <begin position="98"/>
        <end position="162"/>
    </location>
</feature>
<evidence type="ECO:0000256" key="7">
    <source>
        <dbReference type="HAMAP-Rule" id="MF_01306"/>
    </source>
</evidence>
<organism evidence="10 11">
    <name type="scientific">Marinitoga piezophila (strain DSM 14283 / JCM 11233 / KA3)</name>
    <dbReference type="NCBI Taxonomy" id="443254"/>
    <lineage>
        <taxon>Bacteria</taxon>
        <taxon>Thermotogati</taxon>
        <taxon>Thermotogota</taxon>
        <taxon>Thermotogae</taxon>
        <taxon>Petrotogales</taxon>
        <taxon>Petrotogaceae</taxon>
        <taxon>Marinitoga</taxon>
    </lineage>
</organism>
<dbReference type="KEGG" id="mpz:Marpi_0853"/>
<dbReference type="NCBIfam" id="NF003717">
    <property type="entry name" value="PRK05327.1"/>
    <property type="match status" value="1"/>
</dbReference>
<keyword evidence="11" id="KW-1185">Reference proteome</keyword>
<dbReference type="SMART" id="SM01390">
    <property type="entry name" value="Ribosomal_S4"/>
    <property type="match status" value="1"/>
</dbReference>
<dbReference type="RefSeq" id="WP_014296341.1">
    <property type="nucleotide sequence ID" value="NC_016751.1"/>
</dbReference>
<dbReference type="STRING" id="443254.Marpi_0853"/>
<comment type="function">
    <text evidence="7">With S5 and S12 plays an important role in translational accuracy.</text>
</comment>
<dbReference type="EMBL" id="CP003257">
    <property type="protein sequence ID" value="AEX85269.1"/>
    <property type="molecule type" value="Genomic_DNA"/>
</dbReference>
<dbReference type="Gene3D" id="3.10.290.10">
    <property type="entry name" value="RNA-binding S4 domain"/>
    <property type="match status" value="1"/>
</dbReference>
<dbReference type="InterPro" id="IPR001912">
    <property type="entry name" value="Ribosomal_uS4_N"/>
</dbReference>
<dbReference type="Pfam" id="PF00163">
    <property type="entry name" value="Ribosomal_S4"/>
    <property type="match status" value="1"/>
</dbReference>
<accession>H2J777</accession>
<evidence type="ECO:0000256" key="3">
    <source>
        <dbReference type="ARBA" id="ARBA00022884"/>
    </source>
</evidence>
<keyword evidence="2 7" id="KW-0699">rRNA-binding</keyword>
<dbReference type="HOGENOM" id="CLU_092403_0_2_0"/>
<comment type="similarity">
    <text evidence="1 7">Belongs to the universal ribosomal protein uS4 family.</text>
</comment>
<dbReference type="InterPro" id="IPR005709">
    <property type="entry name" value="Ribosomal_uS4_bac-type"/>
</dbReference>
<proteinExistence type="inferred from homology"/>
<dbReference type="GO" id="GO:0019843">
    <property type="term" value="F:rRNA binding"/>
    <property type="evidence" value="ECO:0007669"/>
    <property type="project" value="UniProtKB-UniRule"/>
</dbReference>
<evidence type="ECO:0000256" key="6">
    <source>
        <dbReference type="ARBA" id="ARBA00035254"/>
    </source>
</evidence>
<dbReference type="AlphaFoldDB" id="H2J777"/>
<evidence type="ECO:0000256" key="2">
    <source>
        <dbReference type="ARBA" id="ARBA00022730"/>
    </source>
</evidence>
<dbReference type="CDD" id="cd00165">
    <property type="entry name" value="S4"/>
    <property type="match status" value="1"/>
</dbReference>
<dbReference type="PANTHER" id="PTHR11831:SF4">
    <property type="entry name" value="SMALL RIBOSOMAL SUBUNIT PROTEIN US4M"/>
    <property type="match status" value="1"/>
</dbReference>
<gene>
    <name evidence="7" type="primary">rpsD</name>
    <name evidence="10" type="ordered locus">Marpi_0853</name>
</gene>
<dbReference type="PROSITE" id="PS50889">
    <property type="entry name" value="S4"/>
    <property type="match status" value="1"/>
</dbReference>
<protein>
    <recommendedName>
        <fullName evidence="6 7">Small ribosomal subunit protein uS4</fullName>
    </recommendedName>
</protein>
<dbReference type="GO" id="GO:0015935">
    <property type="term" value="C:small ribosomal subunit"/>
    <property type="evidence" value="ECO:0007669"/>
    <property type="project" value="InterPro"/>
</dbReference>
<dbReference type="FunFam" id="1.10.1050.10:FF:000001">
    <property type="entry name" value="30S ribosomal protein S4"/>
    <property type="match status" value="1"/>
</dbReference>
<evidence type="ECO:0000259" key="8">
    <source>
        <dbReference type="SMART" id="SM00363"/>
    </source>
</evidence>
<dbReference type="InterPro" id="IPR022801">
    <property type="entry name" value="Ribosomal_uS4"/>
</dbReference>
<dbReference type="Pfam" id="PF01479">
    <property type="entry name" value="S4"/>
    <property type="match status" value="1"/>
</dbReference>
<comment type="subunit">
    <text evidence="7">Part of the 30S ribosomal subunit. Contacts protein S5. The interaction surface between S4 and S5 is involved in control of translational fidelity.</text>
</comment>
<dbReference type="SMART" id="SM00363">
    <property type="entry name" value="S4"/>
    <property type="match status" value="1"/>
</dbReference>
<dbReference type="NCBIfam" id="TIGR01017">
    <property type="entry name" value="rpsD_bact"/>
    <property type="match status" value="1"/>
</dbReference>
<dbReference type="eggNOG" id="COG0522">
    <property type="taxonomic scope" value="Bacteria"/>
</dbReference>
<dbReference type="PANTHER" id="PTHR11831">
    <property type="entry name" value="30S 40S RIBOSOMAL PROTEIN"/>
    <property type="match status" value="1"/>
</dbReference>
<dbReference type="InterPro" id="IPR036986">
    <property type="entry name" value="S4_RNA-bd_sf"/>
</dbReference>
<dbReference type="FunFam" id="3.10.290.10:FF:000001">
    <property type="entry name" value="30S ribosomal protein S4"/>
    <property type="match status" value="1"/>
</dbReference>
<feature type="domain" description="Small ribosomal subunit protein uS4 N-terminal" evidence="9">
    <location>
        <begin position="3"/>
        <end position="97"/>
    </location>
</feature>
<dbReference type="HAMAP" id="MF_01306_B">
    <property type="entry name" value="Ribosomal_uS4_B"/>
    <property type="match status" value="1"/>
</dbReference>
<reference evidence="11" key="2">
    <citation type="submission" date="2012-01" db="EMBL/GenBank/DDBJ databases">
        <title>Complete sequence of chromosome of Marinitoga piezophila KA3.</title>
        <authorList>
            <person name="Lucas S."/>
            <person name="Han J."/>
            <person name="Lapidus A."/>
            <person name="Cheng J.-F."/>
            <person name="Goodwin L."/>
            <person name="Pitluck S."/>
            <person name="Peters L."/>
            <person name="Mikhailova N."/>
            <person name="Teshima H."/>
            <person name="Detter J.C."/>
            <person name="Han C."/>
            <person name="Tapia R."/>
            <person name="Land M."/>
            <person name="Hauser L."/>
            <person name="Kyrpides N."/>
            <person name="Ivanova N."/>
            <person name="Pagani I."/>
            <person name="Jebbar M."/>
            <person name="Vannier P."/>
            <person name="Oger P."/>
            <person name="Cario A."/>
            <person name="Bartlett D."/>
            <person name="Noll K.M."/>
            <person name="Woyke T."/>
        </authorList>
    </citation>
    <scope>NUCLEOTIDE SEQUENCE [LARGE SCALE GENOMIC DNA]</scope>
    <source>
        <strain evidence="11">DSM 14283 / JCM 11233 / KA3</strain>
    </source>
</reference>
<dbReference type="Gene3D" id="1.10.1050.10">
    <property type="entry name" value="Ribosomal Protein S4 Delta 41, Chain A, domain 1"/>
    <property type="match status" value="1"/>
</dbReference>
<evidence type="ECO:0000313" key="10">
    <source>
        <dbReference type="EMBL" id="AEX85269.1"/>
    </source>
</evidence>
<evidence type="ECO:0000313" key="11">
    <source>
        <dbReference type="Proteomes" id="UP000007161"/>
    </source>
</evidence>
<comment type="function">
    <text evidence="7">One of the primary rRNA binding proteins, it binds directly to 16S rRNA where it nucleates assembly of the body of the 30S subunit.</text>
</comment>
<dbReference type="InterPro" id="IPR002942">
    <property type="entry name" value="S4_RNA-bd"/>
</dbReference>
<evidence type="ECO:0000256" key="1">
    <source>
        <dbReference type="ARBA" id="ARBA00007465"/>
    </source>
</evidence>
<dbReference type="GO" id="GO:0042274">
    <property type="term" value="P:ribosomal small subunit biogenesis"/>
    <property type="evidence" value="ECO:0007669"/>
    <property type="project" value="TreeGrafter"/>
</dbReference>
<sequence>MARYIGSLCKLCRREGFKLYLKGERCYTDKCAIAKRPYAPGQHGKQAKKPTQYGMQLRSKQALKRIYGVLERQFRRYFEEASRKEGNTGENLMRVLETRLDNVVYQMGFAVNRRTARQLVRHGHFLVNGKKVDIPSYRVRPGDVIEVKEKSRSALPIKQGIELAQKANRKLDWIEVDYNAFKGTFLRLPTLDEMDVPVDLQAIIELYSK</sequence>
<dbReference type="Proteomes" id="UP000007161">
    <property type="component" value="Chromosome"/>
</dbReference>
<dbReference type="OrthoDB" id="9803672at2"/>
<reference evidence="10 11" key="1">
    <citation type="journal article" date="2012" name="J. Bacteriol.">
        <title>Complete Genome Sequence of the Thermophilic, Piezophilic, Heterotrophic Bacterium Marinitoga piezophila KA3.</title>
        <authorList>
            <person name="Lucas S."/>
            <person name="Han J."/>
            <person name="Lapidus A."/>
            <person name="Cheng J.F."/>
            <person name="Goodwin L.A."/>
            <person name="Pitluck S."/>
            <person name="Peters L."/>
            <person name="Mikhailova N."/>
            <person name="Teshima H."/>
            <person name="Detter J.C."/>
            <person name="Han C."/>
            <person name="Tapia R."/>
            <person name="Land M."/>
            <person name="Hauser L."/>
            <person name="Kyrpides N.C."/>
            <person name="Ivanova N."/>
            <person name="Pagani I."/>
            <person name="Vannier P."/>
            <person name="Oger P."/>
            <person name="Bartlett D.H."/>
            <person name="Noll K.M."/>
            <person name="Woyke T."/>
            <person name="Jebbar M."/>
        </authorList>
    </citation>
    <scope>NUCLEOTIDE SEQUENCE [LARGE SCALE GENOMIC DNA]</scope>
    <source>
        <strain evidence="11">DSM 14283 / JCM 11233 / KA3</strain>
    </source>
</reference>
<evidence type="ECO:0000256" key="5">
    <source>
        <dbReference type="ARBA" id="ARBA00023274"/>
    </source>
</evidence>
<keyword evidence="3 7" id="KW-0694">RNA-binding</keyword>
<keyword evidence="5 7" id="KW-0687">Ribonucleoprotein</keyword>